<name>A0A090YWL9_9BACI</name>
<protein>
    <submittedName>
        <fullName evidence="2">DUF2187 domain-containing protein</fullName>
    </submittedName>
</protein>
<dbReference type="EMBL" id="QVOD01000006">
    <property type="protein sequence ID" value="RFT67594.1"/>
    <property type="molecule type" value="Genomic_DNA"/>
</dbReference>
<reference evidence="2 4" key="2">
    <citation type="submission" date="2018-08" db="EMBL/GenBank/DDBJ databases">
        <title>Bacillus clarus sp. nov. strain PS00077A.</title>
        <authorList>
            <person name="Mendez Acevedo M."/>
            <person name="Carroll L."/>
            <person name="Mukherjee M."/>
            <person name="Wiedmann M."/>
            <person name="Kovac J."/>
        </authorList>
    </citation>
    <scope>NUCLEOTIDE SEQUENCE [LARGE SCALE GENOMIC DNA]</scope>
    <source>
        <strain evidence="2 4">PS00077A</strain>
    </source>
</reference>
<evidence type="ECO:0000313" key="2">
    <source>
        <dbReference type="EMBL" id="RFT67594.1"/>
    </source>
</evidence>
<dbReference type="Proteomes" id="UP000029389">
    <property type="component" value="Unassembled WGS sequence"/>
</dbReference>
<accession>A0A090YWL9</accession>
<sequence>MKANVGDTILFQRKNVKITGSVIKLYTESVLVEVTDVSEGTFEFDRTIVNHKNYKILHKHE</sequence>
<dbReference type="AlphaFoldDB" id="A0A090YWL9"/>
<proteinExistence type="predicted"/>
<keyword evidence="4" id="KW-1185">Reference proteome</keyword>
<evidence type="ECO:0000313" key="4">
    <source>
        <dbReference type="Proteomes" id="UP000264294"/>
    </source>
</evidence>
<dbReference type="PATRIC" id="fig|1405.8.peg.4962"/>
<gene>
    <name evidence="2" type="ORF">D0U04_07405</name>
    <name evidence="1" type="ORF">DJ93_4820</name>
</gene>
<dbReference type="InterPro" id="IPR018690">
    <property type="entry name" value="DUF2187"/>
</dbReference>
<dbReference type="EMBL" id="JMQC01000008">
    <property type="protein sequence ID" value="KFN02438.1"/>
    <property type="molecule type" value="Genomic_DNA"/>
</dbReference>
<evidence type="ECO:0000313" key="3">
    <source>
        <dbReference type="Proteomes" id="UP000029389"/>
    </source>
</evidence>
<reference evidence="1 3" key="1">
    <citation type="submission" date="2014-04" db="EMBL/GenBank/DDBJ databases">
        <authorList>
            <person name="Bishop-Lilly K.A."/>
            <person name="Broomall S.M."/>
            <person name="Chain P.S."/>
            <person name="Chertkov O."/>
            <person name="Coyne S.R."/>
            <person name="Daligault H.E."/>
            <person name="Davenport K.W."/>
            <person name="Erkkila T."/>
            <person name="Frey K.G."/>
            <person name="Gibbons H.S."/>
            <person name="Gu W."/>
            <person name="Jaissle J."/>
            <person name="Johnson S.L."/>
            <person name="Koroleva G.I."/>
            <person name="Ladner J.T."/>
            <person name="Lo C.-C."/>
            <person name="Minogue T.D."/>
            <person name="Munk C."/>
            <person name="Palacios G.F."/>
            <person name="Redden C.L."/>
            <person name="Rosenzweig C.N."/>
            <person name="Scholz M.B."/>
            <person name="Teshima H."/>
            <person name="Xu Y."/>
        </authorList>
    </citation>
    <scope>NUCLEOTIDE SEQUENCE [LARGE SCALE GENOMIC DNA]</scope>
    <source>
        <strain evidence="1 3">BHP</strain>
    </source>
</reference>
<evidence type="ECO:0000313" key="1">
    <source>
        <dbReference type="EMBL" id="KFN02438.1"/>
    </source>
</evidence>
<dbReference type="RefSeq" id="WP_042983647.1">
    <property type="nucleotide sequence ID" value="NZ_JMQC01000008.1"/>
</dbReference>
<comment type="caution">
    <text evidence="1">The sequence shown here is derived from an EMBL/GenBank/DDBJ whole genome shotgun (WGS) entry which is preliminary data.</text>
</comment>
<dbReference type="Proteomes" id="UP000264294">
    <property type="component" value="Unassembled WGS sequence"/>
</dbReference>
<organism evidence="1 3">
    <name type="scientific">Bacillus clarus</name>
    <dbReference type="NCBI Taxonomy" id="2338372"/>
    <lineage>
        <taxon>Bacteria</taxon>
        <taxon>Bacillati</taxon>
        <taxon>Bacillota</taxon>
        <taxon>Bacilli</taxon>
        <taxon>Bacillales</taxon>
        <taxon>Bacillaceae</taxon>
        <taxon>Bacillus</taxon>
        <taxon>Bacillus cereus group</taxon>
    </lineage>
</organism>
<dbReference type="Pfam" id="PF09953">
    <property type="entry name" value="DUF2187"/>
    <property type="match status" value="1"/>
</dbReference>